<dbReference type="CDD" id="cd11065">
    <property type="entry name" value="CYP64-like"/>
    <property type="match status" value="1"/>
</dbReference>
<evidence type="ECO:0008006" key="12">
    <source>
        <dbReference type="Google" id="ProtNLM"/>
    </source>
</evidence>
<evidence type="ECO:0000256" key="1">
    <source>
        <dbReference type="ARBA" id="ARBA00001971"/>
    </source>
</evidence>
<dbReference type="Gene3D" id="1.10.630.10">
    <property type="entry name" value="Cytochrome P450"/>
    <property type="match status" value="1"/>
</dbReference>
<evidence type="ECO:0000256" key="4">
    <source>
        <dbReference type="ARBA" id="ARBA00022723"/>
    </source>
</evidence>
<evidence type="ECO:0000313" key="10">
    <source>
        <dbReference type="EMBL" id="KAF0319892.1"/>
    </source>
</evidence>
<dbReference type="GO" id="GO:0005506">
    <property type="term" value="F:iron ion binding"/>
    <property type="evidence" value="ECO:0007669"/>
    <property type="project" value="InterPro"/>
</dbReference>
<keyword evidence="3 8" id="KW-0349">Heme</keyword>
<gene>
    <name evidence="10" type="ORF">GQ607_012835</name>
</gene>
<keyword evidence="4 8" id="KW-0479">Metal-binding</keyword>
<dbReference type="AlphaFoldDB" id="A0A8H3W822"/>
<dbReference type="OrthoDB" id="2789670at2759"/>
<dbReference type="SUPFAM" id="SSF48264">
    <property type="entry name" value="Cytochrome P450"/>
    <property type="match status" value="1"/>
</dbReference>
<dbReference type="InterPro" id="IPR017972">
    <property type="entry name" value="Cyt_P450_CS"/>
</dbReference>
<dbReference type="InterPro" id="IPR001128">
    <property type="entry name" value="Cyt_P450"/>
</dbReference>
<evidence type="ECO:0000256" key="3">
    <source>
        <dbReference type="ARBA" id="ARBA00022617"/>
    </source>
</evidence>
<proteinExistence type="inferred from homology"/>
<evidence type="ECO:0000256" key="6">
    <source>
        <dbReference type="ARBA" id="ARBA00023004"/>
    </source>
</evidence>
<evidence type="ECO:0000256" key="8">
    <source>
        <dbReference type="PIRSR" id="PIRSR602401-1"/>
    </source>
</evidence>
<dbReference type="PRINTS" id="PR00463">
    <property type="entry name" value="EP450I"/>
</dbReference>
<dbReference type="GO" id="GO:0016705">
    <property type="term" value="F:oxidoreductase activity, acting on paired donors, with incorporation or reduction of molecular oxygen"/>
    <property type="evidence" value="ECO:0007669"/>
    <property type="project" value="InterPro"/>
</dbReference>
<keyword evidence="11" id="KW-1185">Reference proteome</keyword>
<dbReference type="InterPro" id="IPR050364">
    <property type="entry name" value="Cytochrome_P450_fung"/>
</dbReference>
<sequence>MGNTLIFVNDAQMAIDMLDKRATYSSRAVFNFAGDIIGWSKTTAALKYNNTLRAHRKNFARIMGTKALASQYHNLQEAEVAYFLQHVLDNPESLRDHIKRQAGSIILKVVYGYNAEQEKRDPLIDMIQQCTEDLSSSGVPGAFLVDIIPSLRYVPDWVPGTGWKKLARKWAYELNLAIETPFAFVQRQLAEGRENNSFVANLLKSSENTAEDAREIKWGSSSLYSGGADTARHRFPPSSGIYKLANSLKTVSTVACFFLAMTMFPEVQAKAQAEIDLVVGTERLPTLDDRDSLPYVEAIMKETLRWHSVVPTALPHTADEDTVYAGYRIPKDTMIMPNVWWFTHNPSIYPEPNEFRPERYLESPGHEPETDPRKFVFGFGRRICAGKTFAENTLFLDFVQSLAVFSIRKKSVDGHIVEPQMKSLPGAISHLAPYETCVEARSPHHEKMIRSLAHKYPWQESDGETLKRIGTPKTDPVTI</sequence>
<name>A0A8H3W822_9PEZI</name>
<reference evidence="10 11" key="1">
    <citation type="submission" date="2019-12" db="EMBL/GenBank/DDBJ databases">
        <title>A genome sequence resource for the geographically widespread anthracnose pathogen Colletotrichum asianum.</title>
        <authorList>
            <person name="Meng Y."/>
        </authorList>
    </citation>
    <scope>NUCLEOTIDE SEQUENCE [LARGE SCALE GENOMIC DNA]</scope>
    <source>
        <strain evidence="10 11">ICMP 18580</strain>
    </source>
</reference>
<evidence type="ECO:0000256" key="7">
    <source>
        <dbReference type="ARBA" id="ARBA00023033"/>
    </source>
</evidence>
<dbReference type="PANTHER" id="PTHR46300:SF7">
    <property type="entry name" value="P450, PUTATIVE (EUROFUNG)-RELATED"/>
    <property type="match status" value="1"/>
</dbReference>
<dbReference type="PRINTS" id="PR00385">
    <property type="entry name" value="P450"/>
</dbReference>
<comment type="similarity">
    <text evidence="2 9">Belongs to the cytochrome P450 family.</text>
</comment>
<comment type="caution">
    <text evidence="10">The sequence shown here is derived from an EMBL/GenBank/DDBJ whole genome shotgun (WGS) entry which is preliminary data.</text>
</comment>
<evidence type="ECO:0000313" key="11">
    <source>
        <dbReference type="Proteomes" id="UP000434172"/>
    </source>
</evidence>
<evidence type="ECO:0000256" key="2">
    <source>
        <dbReference type="ARBA" id="ARBA00010617"/>
    </source>
</evidence>
<evidence type="ECO:0000256" key="9">
    <source>
        <dbReference type="RuleBase" id="RU000461"/>
    </source>
</evidence>
<keyword evidence="5 9" id="KW-0560">Oxidoreductase</keyword>
<organism evidence="10 11">
    <name type="scientific">Colletotrichum asianum</name>
    <dbReference type="NCBI Taxonomy" id="702518"/>
    <lineage>
        <taxon>Eukaryota</taxon>
        <taxon>Fungi</taxon>
        <taxon>Dikarya</taxon>
        <taxon>Ascomycota</taxon>
        <taxon>Pezizomycotina</taxon>
        <taxon>Sordariomycetes</taxon>
        <taxon>Hypocreomycetidae</taxon>
        <taxon>Glomerellales</taxon>
        <taxon>Glomerellaceae</taxon>
        <taxon>Colletotrichum</taxon>
        <taxon>Colletotrichum gloeosporioides species complex</taxon>
    </lineage>
</organism>
<accession>A0A8H3W822</accession>
<keyword evidence="6 8" id="KW-0408">Iron</keyword>
<comment type="cofactor">
    <cofactor evidence="1 8">
        <name>heme</name>
        <dbReference type="ChEBI" id="CHEBI:30413"/>
    </cofactor>
</comment>
<dbReference type="Proteomes" id="UP000434172">
    <property type="component" value="Unassembled WGS sequence"/>
</dbReference>
<dbReference type="InterPro" id="IPR002401">
    <property type="entry name" value="Cyt_P450_E_grp-I"/>
</dbReference>
<evidence type="ECO:0000256" key="5">
    <source>
        <dbReference type="ARBA" id="ARBA00023002"/>
    </source>
</evidence>
<dbReference type="InterPro" id="IPR036396">
    <property type="entry name" value="Cyt_P450_sf"/>
</dbReference>
<dbReference type="PROSITE" id="PS00086">
    <property type="entry name" value="CYTOCHROME_P450"/>
    <property type="match status" value="1"/>
</dbReference>
<dbReference type="GO" id="GO:0004497">
    <property type="term" value="F:monooxygenase activity"/>
    <property type="evidence" value="ECO:0007669"/>
    <property type="project" value="UniProtKB-KW"/>
</dbReference>
<feature type="binding site" description="axial binding residue" evidence="8">
    <location>
        <position position="384"/>
    </location>
    <ligand>
        <name>heme</name>
        <dbReference type="ChEBI" id="CHEBI:30413"/>
    </ligand>
    <ligandPart>
        <name>Fe</name>
        <dbReference type="ChEBI" id="CHEBI:18248"/>
    </ligandPart>
</feature>
<protein>
    <recommendedName>
        <fullName evidence="12">O-methylsterigmatocystin oxidoreductase</fullName>
    </recommendedName>
</protein>
<dbReference type="Pfam" id="PF00067">
    <property type="entry name" value="p450"/>
    <property type="match status" value="1"/>
</dbReference>
<keyword evidence="7 9" id="KW-0503">Monooxygenase</keyword>
<dbReference type="PANTHER" id="PTHR46300">
    <property type="entry name" value="P450, PUTATIVE (EUROFUNG)-RELATED-RELATED"/>
    <property type="match status" value="1"/>
</dbReference>
<dbReference type="GO" id="GO:0020037">
    <property type="term" value="F:heme binding"/>
    <property type="evidence" value="ECO:0007669"/>
    <property type="project" value="InterPro"/>
</dbReference>
<dbReference type="EMBL" id="WOWK01000089">
    <property type="protein sequence ID" value="KAF0319892.1"/>
    <property type="molecule type" value="Genomic_DNA"/>
</dbReference>